<dbReference type="PANTHER" id="PTHR43187">
    <property type="entry name" value="GLUTAMINE AMIDOTRANSFERASE DUG3-RELATED"/>
    <property type="match status" value="1"/>
</dbReference>
<evidence type="ECO:0000259" key="2">
    <source>
        <dbReference type="PROSITE" id="PS51278"/>
    </source>
</evidence>
<dbReference type="PROSITE" id="PS51278">
    <property type="entry name" value="GATASE_TYPE_2"/>
    <property type="match status" value="1"/>
</dbReference>
<protein>
    <submittedName>
        <fullName evidence="3">Class II glutamine amidotransferase</fullName>
    </submittedName>
</protein>
<dbReference type="InterPro" id="IPR052373">
    <property type="entry name" value="Gamma-glu_amide_hydrolase"/>
</dbReference>
<dbReference type="AlphaFoldDB" id="A0AAE2VVI7"/>
<gene>
    <name evidence="3" type="ORF">JQV55_02980</name>
</gene>
<evidence type="ECO:0000313" key="4">
    <source>
        <dbReference type="Proteomes" id="UP000732193"/>
    </source>
</evidence>
<proteinExistence type="predicted"/>
<evidence type="ECO:0000313" key="3">
    <source>
        <dbReference type="EMBL" id="MBM1712519.1"/>
    </source>
</evidence>
<reference evidence="3 4" key="1">
    <citation type="submission" date="2021-01" db="EMBL/GenBank/DDBJ databases">
        <title>Diatom-associated Roseobacters Show Island Model of Population Structure.</title>
        <authorList>
            <person name="Qu L."/>
            <person name="Feng X."/>
            <person name="Chen Y."/>
            <person name="Li L."/>
            <person name="Wang X."/>
            <person name="Hu Z."/>
            <person name="Wang H."/>
            <person name="Luo H."/>
        </authorList>
    </citation>
    <scope>NUCLEOTIDE SEQUENCE [LARGE SCALE GENOMIC DNA]</scope>
    <source>
        <strain evidence="3 4">TR60-84</strain>
    </source>
</reference>
<dbReference type="Gene3D" id="3.60.20.10">
    <property type="entry name" value="Glutamine Phosphoribosylpyrophosphate, subunit 1, domain 1"/>
    <property type="match status" value="1"/>
</dbReference>
<sequence length="268" mass="29638">MCRWAAWQGAPIFASEILTAPDHSLIHQSRDASECKTAINADGFGLAWYDKRPTPGLYRDVHPAWSDPNLRSLAQQVQARLFMAHVRASTGTATSRNNCHPFVQGNWTFMHNGQVGGFDQLRKAADMLIPDDLYPNRKGATDSEALFLVACGAGLETCPKLALEHSVALFEDMARGVECAPHMRMAAALSDGQTLYAVRYASDDRAPSLYYQWNAEWQGWSVVSEPYDTVCGGWKEVPKGSFCRFTPTEVEITPFVPQVRVAEPKLAG</sequence>
<comment type="caution">
    <text evidence="3">The sequence shown here is derived from an EMBL/GenBank/DDBJ whole genome shotgun (WGS) entry which is preliminary data.</text>
</comment>
<accession>A0AAE2VVI7</accession>
<dbReference type="InterPro" id="IPR017932">
    <property type="entry name" value="GATase_2_dom"/>
</dbReference>
<keyword evidence="4" id="KW-1185">Reference proteome</keyword>
<dbReference type="RefSeq" id="WP_203241191.1">
    <property type="nucleotide sequence ID" value="NZ_JAFBRH010000001.1"/>
</dbReference>
<dbReference type="PANTHER" id="PTHR43187:SF1">
    <property type="entry name" value="GLUTAMINE AMIDOTRANSFERASE DUG3-RELATED"/>
    <property type="match status" value="1"/>
</dbReference>
<dbReference type="Pfam" id="PF13230">
    <property type="entry name" value="GATase_4"/>
    <property type="match status" value="1"/>
</dbReference>
<evidence type="ECO:0000256" key="1">
    <source>
        <dbReference type="ARBA" id="ARBA00022962"/>
    </source>
</evidence>
<organism evidence="3 4">
    <name type="scientific">Sulfitobacter geojensis</name>
    <dbReference type="NCBI Taxonomy" id="1342299"/>
    <lineage>
        <taxon>Bacteria</taxon>
        <taxon>Pseudomonadati</taxon>
        <taxon>Pseudomonadota</taxon>
        <taxon>Alphaproteobacteria</taxon>
        <taxon>Rhodobacterales</taxon>
        <taxon>Roseobacteraceae</taxon>
        <taxon>Sulfitobacter</taxon>
    </lineage>
</organism>
<dbReference type="InterPro" id="IPR026869">
    <property type="entry name" value="EgtC-like"/>
</dbReference>
<dbReference type="InterPro" id="IPR029055">
    <property type="entry name" value="Ntn_hydrolases_N"/>
</dbReference>
<dbReference type="EMBL" id="JAFBRM010000001">
    <property type="protein sequence ID" value="MBM1712519.1"/>
    <property type="molecule type" value="Genomic_DNA"/>
</dbReference>
<dbReference type="Proteomes" id="UP000732193">
    <property type="component" value="Unassembled WGS sequence"/>
</dbReference>
<name>A0AAE2VVI7_9RHOB</name>
<dbReference type="CDD" id="cd01908">
    <property type="entry name" value="YafJ"/>
    <property type="match status" value="1"/>
</dbReference>
<feature type="domain" description="Glutamine amidotransferase type-2" evidence="2">
    <location>
        <begin position="2"/>
        <end position="268"/>
    </location>
</feature>
<keyword evidence="1 3" id="KW-0315">Glutamine amidotransferase</keyword>
<dbReference type="SUPFAM" id="SSF56235">
    <property type="entry name" value="N-terminal nucleophile aminohydrolases (Ntn hydrolases)"/>
    <property type="match status" value="1"/>
</dbReference>